<feature type="domain" description="J" evidence="3">
    <location>
        <begin position="4"/>
        <end position="69"/>
    </location>
</feature>
<dbReference type="SUPFAM" id="SSF49493">
    <property type="entry name" value="HSP40/DnaJ peptide-binding domain"/>
    <property type="match status" value="2"/>
</dbReference>
<dbReference type="PANTHER" id="PTHR24078:SF553">
    <property type="entry name" value="DNAJ HOMOLOG SUBFAMILY B MEMBER 5"/>
    <property type="match status" value="1"/>
</dbReference>
<dbReference type="Gene3D" id="2.60.260.20">
    <property type="entry name" value="Urease metallochaperone UreE, N-terminal domain"/>
    <property type="match status" value="2"/>
</dbReference>
<dbReference type="SUPFAM" id="SSF46565">
    <property type="entry name" value="Chaperone J-domain"/>
    <property type="match status" value="1"/>
</dbReference>
<dbReference type="PROSITE" id="PS50076">
    <property type="entry name" value="DNAJ_2"/>
    <property type="match status" value="1"/>
</dbReference>
<dbReference type="Pfam" id="PF00226">
    <property type="entry name" value="DnaJ"/>
    <property type="match status" value="1"/>
</dbReference>
<gene>
    <name evidence="4" type="ORF">Agabi119p4_6005</name>
</gene>
<evidence type="ECO:0000256" key="1">
    <source>
        <dbReference type="ARBA" id="ARBA00023186"/>
    </source>
</evidence>
<dbReference type="AlphaFoldDB" id="A0A8H7F107"/>
<name>A0A8H7F107_AGABI</name>
<dbReference type="GO" id="GO:0006413">
    <property type="term" value="P:translational initiation"/>
    <property type="evidence" value="ECO:0007669"/>
    <property type="project" value="TreeGrafter"/>
</dbReference>
<keyword evidence="1" id="KW-0143">Chaperone</keyword>
<organism evidence="4 5">
    <name type="scientific">Agaricus bisporus var. burnettii</name>
    <dbReference type="NCBI Taxonomy" id="192524"/>
    <lineage>
        <taxon>Eukaryota</taxon>
        <taxon>Fungi</taxon>
        <taxon>Dikarya</taxon>
        <taxon>Basidiomycota</taxon>
        <taxon>Agaricomycotina</taxon>
        <taxon>Agaricomycetes</taxon>
        <taxon>Agaricomycetidae</taxon>
        <taxon>Agaricales</taxon>
        <taxon>Agaricineae</taxon>
        <taxon>Agaricaceae</taxon>
        <taxon>Agaricus</taxon>
    </lineage>
</organism>
<dbReference type="GO" id="GO:0051087">
    <property type="term" value="F:protein-folding chaperone binding"/>
    <property type="evidence" value="ECO:0007669"/>
    <property type="project" value="TreeGrafter"/>
</dbReference>
<dbReference type="FunFam" id="2.60.260.20:FF:000013">
    <property type="entry name" value="DnaJ subfamily B member 11"/>
    <property type="match status" value="1"/>
</dbReference>
<dbReference type="GO" id="GO:0006457">
    <property type="term" value="P:protein folding"/>
    <property type="evidence" value="ECO:0007669"/>
    <property type="project" value="InterPro"/>
</dbReference>
<dbReference type="InterPro" id="IPR001623">
    <property type="entry name" value="DnaJ_domain"/>
</dbReference>
<comment type="caution">
    <text evidence="4">The sequence shown here is derived from an EMBL/GenBank/DDBJ whole genome shotgun (WGS) entry which is preliminary data.</text>
</comment>
<dbReference type="PANTHER" id="PTHR24078">
    <property type="entry name" value="DNAJ HOMOLOG SUBFAMILY C MEMBER"/>
    <property type="match status" value="1"/>
</dbReference>
<sequence>MGVDYYKLLGVTKDASEDDIKKAYKKMALKWHPDRNKNSEEATKKFKEISEAFEVLNDKQKRTIYDQFGEEGLKGGGGPTPGAAGGFPGGFGGVPGGGGTTFTFTSGGPGGRNQFNPTDPQKIFEQMFGGGGFFSGSGMFGRGGGGYDDDDDMGGFPYQSPGGMPGGIPRRPQPSQRQSQFPGASPQGAEKPPPIERPLKLTLEELYSGATKRLKVGRRLLNGTTEDKVLEINVLPGWKDGTKVRFPKAGNEVPPYGESQDLVFVTDTKPHQTFKRDHNDLICTVQIPLVEALTGSSSKKIITFLDGRRLQVPQPFGIVKPGQETRIHGEGMPIRKEGASKKGDLVVKWEVIFPNSLTSQQKELVRKALTPL</sequence>
<dbReference type="Gene3D" id="1.10.287.110">
    <property type="entry name" value="DnaJ domain"/>
    <property type="match status" value="1"/>
</dbReference>
<reference evidence="4 5" key="1">
    <citation type="journal article" name="Sci. Rep.">
        <title>Telomere-to-telomere assembled and centromere annotated genomes of the two main subspecies of the button mushroom Agaricus bisporus reveal especially polymorphic chromosome ends.</title>
        <authorList>
            <person name="Sonnenberg A.S.M."/>
            <person name="Sedaghat-Telgerd N."/>
            <person name="Lavrijssen B."/>
            <person name="Ohm R.A."/>
            <person name="Hendrickx P.M."/>
            <person name="Scholtmeijer K."/>
            <person name="Baars J.J.P."/>
            <person name="van Peer A."/>
        </authorList>
    </citation>
    <scope>NUCLEOTIDE SEQUENCE [LARGE SCALE GENOMIC DNA]</scope>
    <source>
        <strain evidence="4 5">H119_p4</strain>
    </source>
</reference>
<dbReference type="PRINTS" id="PR00625">
    <property type="entry name" value="JDOMAIN"/>
</dbReference>
<feature type="region of interest" description="Disordered" evidence="2">
    <location>
        <begin position="141"/>
        <end position="195"/>
    </location>
</feature>
<dbReference type="PROSITE" id="PS00636">
    <property type="entry name" value="DNAJ_1"/>
    <property type="match status" value="1"/>
</dbReference>
<dbReference type="InterPro" id="IPR051339">
    <property type="entry name" value="DnaJ_subfamily_B"/>
</dbReference>
<dbReference type="CDD" id="cd10747">
    <property type="entry name" value="DnaJ_C"/>
    <property type="match status" value="1"/>
</dbReference>
<proteinExistence type="predicted"/>
<evidence type="ECO:0000313" key="4">
    <source>
        <dbReference type="EMBL" id="KAF7771694.1"/>
    </source>
</evidence>
<feature type="compositionally biased region" description="Low complexity" evidence="2">
    <location>
        <begin position="167"/>
        <end position="180"/>
    </location>
</feature>
<dbReference type="InterPro" id="IPR036869">
    <property type="entry name" value="J_dom_sf"/>
</dbReference>
<accession>A0A8H7F107</accession>
<evidence type="ECO:0000256" key="2">
    <source>
        <dbReference type="SAM" id="MobiDB-lite"/>
    </source>
</evidence>
<dbReference type="InterPro" id="IPR002939">
    <property type="entry name" value="DnaJ_C"/>
</dbReference>
<dbReference type="Pfam" id="PF01556">
    <property type="entry name" value="DnaJ_C"/>
    <property type="match status" value="1"/>
</dbReference>
<protein>
    <recommendedName>
        <fullName evidence="3">J domain-containing protein</fullName>
    </recommendedName>
</protein>
<dbReference type="InterPro" id="IPR008971">
    <property type="entry name" value="HSP40/DnaJ_pept-bd"/>
</dbReference>
<dbReference type="SMART" id="SM00271">
    <property type="entry name" value="DnaJ"/>
    <property type="match status" value="1"/>
</dbReference>
<dbReference type="GO" id="GO:0005829">
    <property type="term" value="C:cytosol"/>
    <property type="evidence" value="ECO:0007669"/>
    <property type="project" value="TreeGrafter"/>
</dbReference>
<dbReference type="FunFam" id="2.60.260.20:FF:000015">
    <property type="entry name" value="Heat shock protein 40"/>
    <property type="match status" value="1"/>
</dbReference>
<evidence type="ECO:0000259" key="3">
    <source>
        <dbReference type="PROSITE" id="PS50076"/>
    </source>
</evidence>
<evidence type="ECO:0000313" key="5">
    <source>
        <dbReference type="Proteomes" id="UP000629468"/>
    </source>
</evidence>
<dbReference type="Proteomes" id="UP000629468">
    <property type="component" value="Unassembled WGS sequence"/>
</dbReference>
<dbReference type="EMBL" id="JABXXO010000008">
    <property type="protein sequence ID" value="KAF7771694.1"/>
    <property type="molecule type" value="Genomic_DNA"/>
</dbReference>
<dbReference type="GO" id="GO:0051082">
    <property type="term" value="F:unfolded protein binding"/>
    <property type="evidence" value="ECO:0007669"/>
    <property type="project" value="InterPro"/>
</dbReference>
<dbReference type="CDD" id="cd06257">
    <property type="entry name" value="DnaJ"/>
    <property type="match status" value="1"/>
</dbReference>
<dbReference type="InterPro" id="IPR018253">
    <property type="entry name" value="DnaJ_domain_CS"/>
</dbReference>